<feature type="domain" description="Chitin-binding type-1" evidence="4">
    <location>
        <begin position="187"/>
        <end position="231"/>
    </location>
</feature>
<dbReference type="CDD" id="cd00035">
    <property type="entry name" value="ChtBD1"/>
    <property type="match status" value="5"/>
</dbReference>
<evidence type="ECO:0000256" key="2">
    <source>
        <dbReference type="ARBA" id="ARBA00023157"/>
    </source>
</evidence>
<dbReference type="STRING" id="1754190.A0A1Y2D4V8"/>
<feature type="disulfide bond" evidence="3">
    <location>
        <begin position="132"/>
        <end position="146"/>
    </location>
</feature>
<keyword evidence="1 3" id="KW-0147">Chitin-binding</keyword>
<dbReference type="Proteomes" id="UP000193920">
    <property type="component" value="Unassembled WGS sequence"/>
</dbReference>
<dbReference type="Pfam" id="PF00187">
    <property type="entry name" value="Chitin_bind_1"/>
    <property type="match status" value="6"/>
</dbReference>
<dbReference type="GO" id="GO:0008061">
    <property type="term" value="F:chitin binding"/>
    <property type="evidence" value="ECO:0007669"/>
    <property type="project" value="UniProtKB-UniRule"/>
</dbReference>
<dbReference type="PANTHER" id="PTHR47849">
    <property type="entry name" value="CHITIN-BINDING LECTIN 1"/>
    <property type="match status" value="1"/>
</dbReference>
<feature type="disulfide bond" evidence="3">
    <location>
        <begin position="345"/>
        <end position="359"/>
    </location>
</feature>
<feature type="disulfide bond" evidence="3">
    <location>
        <begin position="273"/>
        <end position="287"/>
    </location>
</feature>
<feature type="disulfide bond" evidence="3">
    <location>
        <begin position="190"/>
        <end position="205"/>
    </location>
</feature>
<gene>
    <name evidence="5" type="ORF">LY90DRAFT_412934</name>
</gene>
<dbReference type="AlphaFoldDB" id="A0A1Y2D4V8"/>
<dbReference type="Gene3D" id="3.30.60.10">
    <property type="entry name" value="Endochitinase-like"/>
    <property type="match status" value="6"/>
</dbReference>
<evidence type="ECO:0000313" key="6">
    <source>
        <dbReference type="Proteomes" id="UP000193920"/>
    </source>
</evidence>
<protein>
    <recommendedName>
        <fullName evidence="4">Chitin-binding type-1 domain-containing protein</fullName>
    </recommendedName>
</protein>
<dbReference type="SUPFAM" id="SSF55797">
    <property type="entry name" value="PR-1-like"/>
    <property type="match status" value="1"/>
</dbReference>
<dbReference type="PROSITE" id="PS50941">
    <property type="entry name" value="CHIT_BIND_I_2"/>
    <property type="match status" value="6"/>
</dbReference>
<dbReference type="InterPro" id="IPR014044">
    <property type="entry name" value="CAP_dom"/>
</dbReference>
<dbReference type="Pfam" id="PF00188">
    <property type="entry name" value="CAP"/>
    <property type="match status" value="1"/>
</dbReference>
<organism evidence="5 6">
    <name type="scientific">Neocallimastix californiae</name>
    <dbReference type="NCBI Taxonomy" id="1754190"/>
    <lineage>
        <taxon>Eukaryota</taxon>
        <taxon>Fungi</taxon>
        <taxon>Fungi incertae sedis</taxon>
        <taxon>Chytridiomycota</taxon>
        <taxon>Chytridiomycota incertae sedis</taxon>
        <taxon>Neocallimastigomycetes</taxon>
        <taxon>Neocallimastigales</taxon>
        <taxon>Neocallimastigaceae</taxon>
        <taxon>Neocallimastix</taxon>
    </lineage>
</organism>
<feature type="disulfide bond" evidence="3">
    <location>
        <begin position="403"/>
        <end position="418"/>
    </location>
</feature>
<dbReference type="EMBL" id="MCOG01000087">
    <property type="protein sequence ID" value="ORY54247.1"/>
    <property type="molecule type" value="Genomic_DNA"/>
</dbReference>
<evidence type="ECO:0000259" key="4">
    <source>
        <dbReference type="PROSITE" id="PS50941"/>
    </source>
</evidence>
<feature type="domain" description="Chitin-binding type-1" evidence="4">
    <location>
        <begin position="328"/>
        <end position="372"/>
    </location>
</feature>
<comment type="caution">
    <text evidence="3">Lacks conserved residue(s) required for the propagation of feature annotation.</text>
</comment>
<dbReference type="PROSITE" id="PS00026">
    <property type="entry name" value="CHIT_BIND_I_1"/>
    <property type="match status" value="5"/>
</dbReference>
<feature type="domain" description="Chitin-binding type-1" evidence="4">
    <location>
        <begin position="400"/>
        <end position="444"/>
    </location>
</feature>
<dbReference type="Gene3D" id="3.40.33.10">
    <property type="entry name" value="CAP"/>
    <property type="match status" value="1"/>
</dbReference>
<feature type="disulfide bond" evidence="3">
    <location>
        <begin position="331"/>
        <end position="346"/>
    </location>
</feature>
<dbReference type="SUPFAM" id="SSF57016">
    <property type="entry name" value="Plant lectins/antimicrobial peptides"/>
    <property type="match status" value="6"/>
</dbReference>
<evidence type="ECO:0000256" key="1">
    <source>
        <dbReference type="ARBA" id="ARBA00022669"/>
    </source>
</evidence>
<feature type="disulfide bond" evidence="3">
    <location>
        <begin position="464"/>
        <end position="476"/>
    </location>
</feature>
<sequence length="495" mass="52179">MDDVTRYYKLWEDEKADFDASGQRAKLTSLSYNNKQIGHYSQIVRASNTKVGCGYNYCKKANRQLLVCKYDVGNILNTEVYALPKKAATAKKGTTTIKKTTTVQKKPANSSISTNGKCGKENGNTKCPNNECCSQYGYCGTTKAYCDTGCQSAFGRCNASNATNATKPTTTVAAVVPTTSSQKISTDGKCGKENGNTKCPNNECCSQYGYCGTTKAYCDTGCQSEFGRCNANNQTKPTTTVAAVVPTTSSQKISTNGKCGKENGNTKCPNNECCSQYGYCGTTKAYCDTGCQSAFGRCNASNATNATKPTTTVAAVVPTTSSQKISTDGKCGKENGNTKCPNNECCSQYGYCGTTKAYCGTGCQSEFGRCNASNANNQTKPTTTVAAVVPTTSSQKISTDGKCGKENGNTKCPNNECCSQYGYCGTTNGYCGAGCQSEFGQCGNSDETIPIEDDRECGEGIGSCGKGFCCSEYGYCGSTIDYCGTGCQIGFGNCN</sequence>
<accession>A0A1Y2D4V8</accession>
<feature type="disulfide bond" evidence="3">
    <location>
        <begin position="259"/>
        <end position="274"/>
    </location>
</feature>
<keyword evidence="2 3" id="KW-1015">Disulfide bond</keyword>
<feature type="domain" description="Chitin-binding type-1" evidence="4">
    <location>
        <begin position="115"/>
        <end position="159"/>
    </location>
</feature>
<feature type="disulfide bond" evidence="3">
    <location>
        <begin position="268"/>
        <end position="280"/>
    </location>
</feature>
<reference evidence="5 6" key="1">
    <citation type="submission" date="2016-08" db="EMBL/GenBank/DDBJ databases">
        <title>A Parts List for Fungal Cellulosomes Revealed by Comparative Genomics.</title>
        <authorList>
            <consortium name="DOE Joint Genome Institute"/>
            <person name="Haitjema C.H."/>
            <person name="Gilmore S.P."/>
            <person name="Henske J.K."/>
            <person name="Solomon K.V."/>
            <person name="De Groot R."/>
            <person name="Kuo A."/>
            <person name="Mondo S.J."/>
            <person name="Salamov A.A."/>
            <person name="Labutti K."/>
            <person name="Zhao Z."/>
            <person name="Chiniquy J."/>
            <person name="Barry K."/>
            <person name="Brewer H.M."/>
            <person name="Purvine S.O."/>
            <person name="Wright A.T."/>
            <person name="Boxma B."/>
            <person name="Van Alen T."/>
            <person name="Hackstein J.H."/>
            <person name="Baker S.E."/>
            <person name="Grigoriev I.V."/>
            <person name="O'Malley M.A."/>
        </authorList>
    </citation>
    <scope>NUCLEOTIDE SEQUENCE [LARGE SCALE GENOMIC DNA]</scope>
    <source>
        <strain evidence="5 6">G1</strain>
    </source>
</reference>
<feature type="domain" description="Chitin-binding type-1" evidence="4">
    <location>
        <begin position="454"/>
        <end position="495"/>
    </location>
</feature>
<evidence type="ECO:0000256" key="3">
    <source>
        <dbReference type="PROSITE-ProRule" id="PRU00261"/>
    </source>
</evidence>
<dbReference type="InterPro" id="IPR018371">
    <property type="entry name" value="Chitin-binding_1_CS"/>
</dbReference>
<feature type="disulfide bond" evidence="3">
    <location>
        <begin position="199"/>
        <end position="211"/>
    </location>
</feature>
<dbReference type="SMART" id="SM00270">
    <property type="entry name" value="ChtBD1"/>
    <property type="match status" value="6"/>
</dbReference>
<dbReference type="InterPro" id="IPR001002">
    <property type="entry name" value="Chitin-bd_1"/>
</dbReference>
<dbReference type="CDD" id="cd05380">
    <property type="entry name" value="CAP_euk"/>
    <property type="match status" value="1"/>
</dbReference>
<dbReference type="OrthoDB" id="5985073at2759"/>
<name>A0A1Y2D4V8_9FUNG</name>
<dbReference type="InterPro" id="IPR036861">
    <property type="entry name" value="Endochitinase-like_sf"/>
</dbReference>
<keyword evidence="6" id="KW-1185">Reference proteome</keyword>
<dbReference type="InterPro" id="IPR035940">
    <property type="entry name" value="CAP_sf"/>
</dbReference>
<comment type="caution">
    <text evidence="5">The sequence shown here is derived from an EMBL/GenBank/DDBJ whole genome shotgun (WGS) entry which is preliminary data.</text>
</comment>
<feature type="disulfide bond" evidence="3">
    <location>
        <begin position="417"/>
        <end position="431"/>
    </location>
</feature>
<proteinExistence type="predicted"/>
<feature type="disulfide bond" evidence="3">
    <location>
        <begin position="340"/>
        <end position="352"/>
    </location>
</feature>
<feature type="disulfide bond" evidence="3">
    <location>
        <begin position="118"/>
        <end position="133"/>
    </location>
</feature>
<evidence type="ECO:0000313" key="5">
    <source>
        <dbReference type="EMBL" id="ORY54247.1"/>
    </source>
</evidence>
<feature type="disulfide bond" evidence="3">
    <location>
        <begin position="127"/>
        <end position="139"/>
    </location>
</feature>
<feature type="disulfide bond" evidence="3">
    <location>
        <begin position="204"/>
        <end position="218"/>
    </location>
</feature>
<feature type="disulfide bond" evidence="3">
    <location>
        <begin position="412"/>
        <end position="424"/>
    </location>
</feature>
<feature type="domain" description="Chitin-binding type-1" evidence="4">
    <location>
        <begin position="256"/>
        <end position="300"/>
    </location>
</feature>
<feature type="disulfide bond" evidence="3">
    <location>
        <begin position="469"/>
        <end position="483"/>
    </location>
</feature>